<evidence type="ECO:0000313" key="4">
    <source>
        <dbReference type="EMBL" id="CAD8498390.1"/>
    </source>
</evidence>
<dbReference type="InterPro" id="IPR004087">
    <property type="entry name" value="KH_dom"/>
</dbReference>
<feature type="compositionally biased region" description="Basic and acidic residues" evidence="2">
    <location>
        <begin position="10"/>
        <end position="37"/>
    </location>
</feature>
<dbReference type="PROSITE" id="PS50084">
    <property type="entry name" value="KH_TYPE_1"/>
    <property type="match status" value="1"/>
</dbReference>
<dbReference type="SUPFAM" id="SSF54791">
    <property type="entry name" value="Eukaryotic type KH-domain (KH-domain type I)"/>
    <property type="match status" value="1"/>
</dbReference>
<gene>
    <name evidence="4" type="ORF">HPHI1048_LOCUS18209</name>
</gene>
<dbReference type="InterPro" id="IPR004088">
    <property type="entry name" value="KH_dom_type_1"/>
</dbReference>
<protein>
    <recommendedName>
        <fullName evidence="3">K Homology domain-containing protein</fullName>
    </recommendedName>
</protein>
<evidence type="ECO:0000256" key="2">
    <source>
        <dbReference type="SAM" id="MobiDB-lite"/>
    </source>
</evidence>
<accession>A0A7S0F2C9</accession>
<dbReference type="SMART" id="SM00322">
    <property type="entry name" value="KH"/>
    <property type="match status" value="1"/>
</dbReference>
<name>A0A7S0F2C9_9CRYP</name>
<dbReference type="InterPro" id="IPR021139">
    <property type="entry name" value="NYN"/>
</dbReference>
<dbReference type="InterPro" id="IPR036612">
    <property type="entry name" value="KH_dom_type_1_sf"/>
</dbReference>
<feature type="region of interest" description="Disordered" evidence="2">
    <location>
        <begin position="1"/>
        <end position="37"/>
    </location>
</feature>
<organism evidence="4">
    <name type="scientific">Hanusia phi</name>
    <dbReference type="NCBI Taxonomy" id="3032"/>
    <lineage>
        <taxon>Eukaryota</taxon>
        <taxon>Cryptophyceae</taxon>
        <taxon>Pyrenomonadales</taxon>
        <taxon>Geminigeraceae</taxon>
        <taxon>Hanusia</taxon>
    </lineage>
</organism>
<keyword evidence="1" id="KW-0694">RNA-binding</keyword>
<dbReference type="Pfam" id="PF00013">
    <property type="entry name" value="KH_1"/>
    <property type="match status" value="1"/>
</dbReference>
<feature type="region of interest" description="Disordered" evidence="2">
    <location>
        <begin position="404"/>
        <end position="442"/>
    </location>
</feature>
<sequence>MGAGSSARKLRAEKEAREEAERKALSELQSRLEMEKKMQEAAERSRKLEEELDTLRRELGKVRLNSPASSSSQGACPWTPCRVQKQLSESFDLKEVIIHHDGENCWVPNHPDFRYSSVREHVVTMIASLHTSLDPEKIKSKMEYFFYLNRKANNPFHPHTNYWNDMDSLGVHLEAVGSKKGAVDTKLKLRLNLLSQEDGNNKIVVLIAGDKDFIPELMNLGRSGYYVVLVHRNNITSTRVIEECCHVAFDCWEKILVASHPNLSIHQNFVKVPHEKSRAVLMEAGRVFDKKIKIRTIHEEEDHYLSVMGTNDVESISIQLKQITESIVVMHFDVSSQERNHAITLCEDETWKKRFEKSNAVCIDLLPLEPVAQDESEDKRTAVISGLQDSVEKAMQKLVAVCKQPQQDEGPNGHSHTGGDSPTPRNRRGALGEATPSSSQGIEIIPTRLFSKDSAELDIDDLFHPNRIRTVPPDPNDGHDTRVKKEMQVPASLIGPVIIGRKHCKLRALETGTGTSIFVPRKGGSSKALQTLVISGNQEERVDKAISVIKNLVLTALKSPRLPQSTSSDSSS</sequence>
<dbReference type="Gene3D" id="3.40.50.1010">
    <property type="entry name" value="5'-nuclease"/>
    <property type="match status" value="1"/>
</dbReference>
<dbReference type="Pfam" id="PF01936">
    <property type="entry name" value="NYN"/>
    <property type="match status" value="1"/>
</dbReference>
<dbReference type="AlphaFoldDB" id="A0A7S0F2C9"/>
<dbReference type="EMBL" id="HBEO01027021">
    <property type="protein sequence ID" value="CAD8498390.1"/>
    <property type="molecule type" value="Transcribed_RNA"/>
</dbReference>
<dbReference type="Gene3D" id="3.30.1370.10">
    <property type="entry name" value="K Homology domain, type 1"/>
    <property type="match status" value="1"/>
</dbReference>
<evidence type="ECO:0000256" key="1">
    <source>
        <dbReference type="PROSITE-ProRule" id="PRU00117"/>
    </source>
</evidence>
<dbReference type="GO" id="GO:0004540">
    <property type="term" value="F:RNA nuclease activity"/>
    <property type="evidence" value="ECO:0007669"/>
    <property type="project" value="InterPro"/>
</dbReference>
<feature type="domain" description="K Homology" evidence="3">
    <location>
        <begin position="481"/>
        <end position="554"/>
    </location>
</feature>
<evidence type="ECO:0000259" key="3">
    <source>
        <dbReference type="SMART" id="SM00322"/>
    </source>
</evidence>
<proteinExistence type="predicted"/>
<reference evidence="4" key="1">
    <citation type="submission" date="2021-01" db="EMBL/GenBank/DDBJ databases">
        <authorList>
            <person name="Corre E."/>
            <person name="Pelletier E."/>
            <person name="Niang G."/>
            <person name="Scheremetjew M."/>
            <person name="Finn R."/>
            <person name="Kale V."/>
            <person name="Holt S."/>
            <person name="Cochrane G."/>
            <person name="Meng A."/>
            <person name="Brown T."/>
            <person name="Cohen L."/>
        </authorList>
    </citation>
    <scope>NUCLEOTIDE SEQUENCE</scope>
    <source>
        <strain evidence="4">CCMP325</strain>
    </source>
</reference>
<dbReference type="CDD" id="cd00105">
    <property type="entry name" value="KH-I"/>
    <property type="match status" value="1"/>
</dbReference>
<feature type="compositionally biased region" description="Polar residues" evidence="2">
    <location>
        <begin position="404"/>
        <end position="424"/>
    </location>
</feature>
<dbReference type="GO" id="GO:0003723">
    <property type="term" value="F:RNA binding"/>
    <property type="evidence" value="ECO:0007669"/>
    <property type="project" value="UniProtKB-UniRule"/>
</dbReference>